<evidence type="ECO:0000313" key="3">
    <source>
        <dbReference type="Proteomes" id="UP000183015"/>
    </source>
</evidence>
<organism evidence="2 3">
    <name type="scientific">Streptacidiphilus jiangxiensis</name>
    <dbReference type="NCBI Taxonomy" id="235985"/>
    <lineage>
        <taxon>Bacteria</taxon>
        <taxon>Bacillati</taxon>
        <taxon>Actinomycetota</taxon>
        <taxon>Actinomycetes</taxon>
        <taxon>Kitasatosporales</taxon>
        <taxon>Streptomycetaceae</taxon>
        <taxon>Streptacidiphilus</taxon>
    </lineage>
</organism>
<evidence type="ECO:0000313" key="2">
    <source>
        <dbReference type="EMBL" id="SEK94939.1"/>
    </source>
</evidence>
<dbReference type="eggNOG" id="COG0140">
    <property type="taxonomic scope" value="Bacteria"/>
</dbReference>
<name>A0A1H7L7K0_STRJI</name>
<dbReference type="EMBL" id="FOAZ01000004">
    <property type="protein sequence ID" value="SEK94939.1"/>
    <property type="molecule type" value="Genomic_DNA"/>
</dbReference>
<gene>
    <name evidence="2" type="ORF">SAMN05414137_104378</name>
</gene>
<dbReference type="Proteomes" id="UP000183015">
    <property type="component" value="Unassembled WGS sequence"/>
</dbReference>
<dbReference type="AlphaFoldDB" id="A0A1H7L7K0"/>
<dbReference type="RefSeq" id="WP_052438213.1">
    <property type="nucleotide sequence ID" value="NZ_BBPN01000001.1"/>
</dbReference>
<evidence type="ECO:0000256" key="1">
    <source>
        <dbReference type="SAM" id="MobiDB-lite"/>
    </source>
</evidence>
<keyword evidence="3" id="KW-1185">Reference proteome</keyword>
<feature type="region of interest" description="Disordered" evidence="1">
    <location>
        <begin position="188"/>
        <end position="230"/>
    </location>
</feature>
<protein>
    <submittedName>
        <fullName evidence="2">Uncharacterized protein</fullName>
    </submittedName>
</protein>
<accession>A0A1H7L7K0</accession>
<feature type="compositionally biased region" description="Acidic residues" evidence="1">
    <location>
        <begin position="188"/>
        <end position="204"/>
    </location>
</feature>
<dbReference type="STRING" id="235985.SAMN05414137_104378"/>
<feature type="compositionally biased region" description="Basic and acidic residues" evidence="1">
    <location>
        <begin position="221"/>
        <end position="230"/>
    </location>
</feature>
<sequence>MAARSRKDGTIGEGVPLPADLDLETLYGAGAGDGHPDADDLDATDEDDLVLVPPVRLAAAEELAAAALAAPLVAQTVALARWVGEGKPVDEWGELSEEQASAAAAAMGLDGDDVGEVERAWALAVDLELIVLESGQDSAEDAPERGLAGPELARLEAGDPEAVLDAWLTAASVIAQTAVEAAIEDIEAASREDEDEDEDEDDGPQGEKADELEADDESEEEYARLEEAREEAQGLLDDALQVLYETRALAPTAAEQTLPLGVLAALLVVPEGEDPTEELLGEITETMVLLDPMLQELADLGILDYRPIDPSLFEESEDGDAPVAESEELDPEEVDRFGHVRLTDLGLFGVRQWLLEDGIDAPLVGAHAQGDAAELLRGICESANVLPEEEIVEWIQGRDPLAAATELLAAARGDDLVAPVRRLYCQVALRRLGEPAVPAVREVLGDPELVGIAGAWLTELGATDLPQPERATVLWTTVDALAAQLIDTGGQAEAMRELVEMLPGPDGPDRFFDDLWRVDHTYTRAVLEAVGELHPDKSVAKMARKAAYKAKSQGR</sequence>
<proteinExistence type="predicted"/>
<reference evidence="3" key="1">
    <citation type="submission" date="2016-10" db="EMBL/GenBank/DDBJ databases">
        <authorList>
            <person name="Varghese N."/>
        </authorList>
    </citation>
    <scope>NUCLEOTIDE SEQUENCE [LARGE SCALE GENOMIC DNA]</scope>
    <source>
        <strain evidence="3">DSM 45096 / BCRC 16803 / CGMCC 4.1857 / CIP 109030 / JCM 12277 / KCTC 19219 / NBRC 100920 / 33214</strain>
    </source>
</reference>